<protein>
    <recommendedName>
        <fullName evidence="1">DUF6273 domain-containing protein</fullName>
    </recommendedName>
</protein>
<organism evidence="2">
    <name type="scientific">Siphoviridae sp. ct0hG5</name>
    <dbReference type="NCBI Taxonomy" id="2826269"/>
    <lineage>
        <taxon>Viruses</taxon>
        <taxon>Duplodnaviria</taxon>
        <taxon>Heunggongvirae</taxon>
        <taxon>Uroviricota</taxon>
        <taxon>Caudoviricetes</taxon>
    </lineage>
</organism>
<reference evidence="2" key="1">
    <citation type="journal article" date="2021" name="Proc. Natl. Acad. Sci. U.S.A.">
        <title>A Catalog of Tens of Thousands of Viruses from Human Metagenomes Reveals Hidden Associations with Chronic Diseases.</title>
        <authorList>
            <person name="Tisza M.J."/>
            <person name="Buck C.B."/>
        </authorList>
    </citation>
    <scope>NUCLEOTIDE SEQUENCE</scope>
    <source>
        <strain evidence="2">Ct0hG5</strain>
    </source>
</reference>
<name>A0A8S5QJV4_9CAUD</name>
<dbReference type="EMBL" id="BK015677">
    <property type="protein sequence ID" value="DAE19566.1"/>
    <property type="molecule type" value="Genomic_DNA"/>
</dbReference>
<evidence type="ECO:0000259" key="1">
    <source>
        <dbReference type="Pfam" id="PF19789"/>
    </source>
</evidence>
<accession>A0A8S5QJV4</accession>
<evidence type="ECO:0000313" key="2">
    <source>
        <dbReference type="EMBL" id="DAE19566.1"/>
    </source>
</evidence>
<feature type="domain" description="DUF6273" evidence="1">
    <location>
        <begin position="124"/>
        <end position="183"/>
    </location>
</feature>
<dbReference type="InterPro" id="IPR046240">
    <property type="entry name" value="DUF6273"/>
</dbReference>
<dbReference type="Pfam" id="PF19789">
    <property type="entry name" value="DUF6273"/>
    <property type="match status" value="1"/>
</dbReference>
<proteinExistence type="predicted"/>
<sequence length="185" mass="21124">MKINRTMTIETNEIQIGDRIQVGHYTATCQALPGEGLALFLLDQYLDKAMQMNEKNTNKGGYQESDLREELNSEKILKDFTGLELAPFDNGDLLRLPFYGEMFGHDDWYNSGAVESDDCEQWPLMKERANRVAERKGENYEWGWLQNKYVRSATNFCHVFTDGNAHTRSASASIGVRPAFLIKLS</sequence>